<gene>
    <name evidence="1" type="ORF">FOMG_18433</name>
</gene>
<sequence>MIAAFWSSSDANAVSWNWYICSTIAEISFDAAVITVRVIAFLNTSIRRVAVPMPSGRYPAALCYPFLSVLCDPVTSAIGSLLPDRTPHCRASNAPSSADRRSSCMLSASYAMRLGGHALRLFQMFVDVIRAISCLTQEHVPWTKSGMCCTAAMTQVA</sequence>
<proteinExistence type="predicted"/>
<dbReference type="HOGENOM" id="CLU_1749710_0_0_1"/>
<name>W9YZA2_FUSOX</name>
<evidence type="ECO:0000313" key="1">
    <source>
        <dbReference type="EMBL" id="EXK24874.1"/>
    </source>
</evidence>
<reference evidence="1" key="2">
    <citation type="submission" date="2012-05" db="EMBL/GenBank/DDBJ databases">
        <title>Annotation of the Genome Sequence of Fusarium oxysporum f. sp. melonis 26406.</title>
        <authorList>
            <consortium name="The Broad Institute Genomics Platform"/>
            <person name="Ma L.-J."/>
            <person name="Corby-Kistler H."/>
            <person name="Broz K."/>
            <person name="Gale L.R."/>
            <person name="Jonkers W."/>
            <person name="O'Donnell K."/>
            <person name="Ploetz R."/>
            <person name="Steinberg C."/>
            <person name="Schwartz D.C."/>
            <person name="VanEtten H."/>
            <person name="Zhou S."/>
            <person name="Young S.K."/>
            <person name="Zeng Q."/>
            <person name="Gargeya S."/>
            <person name="Fitzgerald M."/>
            <person name="Abouelleil A."/>
            <person name="Alvarado L."/>
            <person name="Chapman S.B."/>
            <person name="Gainer-Dewar J."/>
            <person name="Goldberg J."/>
            <person name="Griggs A."/>
            <person name="Gujja S."/>
            <person name="Hansen M."/>
            <person name="Howarth C."/>
            <person name="Imamovic A."/>
            <person name="Ireland A."/>
            <person name="Larimer J."/>
            <person name="McCowan C."/>
            <person name="Murphy C."/>
            <person name="Pearson M."/>
            <person name="Poon T.W."/>
            <person name="Priest M."/>
            <person name="Roberts A."/>
            <person name="Saif S."/>
            <person name="Shea T."/>
            <person name="Sykes S."/>
            <person name="Wortman J."/>
            <person name="Nusbaum C."/>
            <person name="Birren B."/>
        </authorList>
    </citation>
    <scope>NUCLEOTIDE SEQUENCE</scope>
    <source>
        <strain evidence="1">26406</strain>
    </source>
</reference>
<accession>W9YZA2</accession>
<dbReference type="Proteomes" id="UP000030703">
    <property type="component" value="Unassembled WGS sequence"/>
</dbReference>
<organism evidence="1">
    <name type="scientific">Fusarium oxysporum f. sp. melonis 26406</name>
    <dbReference type="NCBI Taxonomy" id="1089452"/>
    <lineage>
        <taxon>Eukaryota</taxon>
        <taxon>Fungi</taxon>
        <taxon>Dikarya</taxon>
        <taxon>Ascomycota</taxon>
        <taxon>Pezizomycotina</taxon>
        <taxon>Sordariomycetes</taxon>
        <taxon>Hypocreomycetidae</taxon>
        <taxon>Hypocreales</taxon>
        <taxon>Nectriaceae</taxon>
        <taxon>Fusarium</taxon>
        <taxon>Fusarium oxysporum species complex</taxon>
    </lineage>
</organism>
<protein>
    <submittedName>
        <fullName evidence="1">Uncharacterized protein</fullName>
    </submittedName>
</protein>
<reference evidence="1" key="1">
    <citation type="submission" date="2012-04" db="EMBL/GenBank/DDBJ databases">
        <title>The Genome Sequence of Fusarium oxysporum melonis.</title>
        <authorList>
            <consortium name="The Broad Institute Genome Sequencing Platform"/>
            <person name="Ma L.-J."/>
            <person name="Gale L.R."/>
            <person name="Schwartz D.C."/>
            <person name="Zhou S."/>
            <person name="Corby-Kistler H."/>
            <person name="Young S.K."/>
            <person name="Zeng Q."/>
            <person name="Gargeya S."/>
            <person name="Fitzgerald M."/>
            <person name="Haas B."/>
            <person name="Abouelleil A."/>
            <person name="Alvarado L."/>
            <person name="Arachchi H.M."/>
            <person name="Berlin A."/>
            <person name="Brown A."/>
            <person name="Chapman S.B."/>
            <person name="Chen Z."/>
            <person name="Dunbar C."/>
            <person name="Freedman E."/>
            <person name="Gearin G."/>
            <person name="Goldberg J."/>
            <person name="Griggs A."/>
            <person name="Gujja S."/>
            <person name="Heiman D."/>
            <person name="Howarth C."/>
            <person name="Larson L."/>
            <person name="Lui A."/>
            <person name="MacDonald P.J.P."/>
            <person name="Montmayeur A."/>
            <person name="Murphy C."/>
            <person name="Neiman D."/>
            <person name="Pearson M."/>
            <person name="Priest M."/>
            <person name="Roberts A."/>
            <person name="Saif S."/>
            <person name="Shea T."/>
            <person name="Shenoy N."/>
            <person name="Sisk P."/>
            <person name="Stolte C."/>
            <person name="Sykes S."/>
            <person name="Wortman J."/>
            <person name="Nusbaum C."/>
            <person name="Birren B."/>
        </authorList>
    </citation>
    <scope>NUCLEOTIDE SEQUENCE</scope>
    <source>
        <strain evidence="1">26406</strain>
    </source>
</reference>
<dbReference type="VEuPathDB" id="FungiDB:FOMG_18433"/>
<dbReference type="EMBL" id="JH659443">
    <property type="protein sequence ID" value="EXK24874.1"/>
    <property type="molecule type" value="Genomic_DNA"/>
</dbReference>
<dbReference type="AlphaFoldDB" id="W9YZA2"/>